<name>A0A2W5D1E4_9PSED</name>
<keyword evidence="3" id="KW-1003">Cell membrane</keyword>
<evidence type="ECO:0000256" key="5">
    <source>
        <dbReference type="ARBA" id="ARBA00022989"/>
    </source>
</evidence>
<dbReference type="AlphaFoldDB" id="A0A2W5D1E4"/>
<reference evidence="9 10" key="1">
    <citation type="submission" date="2017-08" db="EMBL/GenBank/DDBJ databases">
        <title>Infants hospitalized years apart are colonized by the same room-sourced microbial strains.</title>
        <authorList>
            <person name="Brooks B."/>
            <person name="Olm M.R."/>
            <person name="Firek B.A."/>
            <person name="Baker R."/>
            <person name="Thomas B.C."/>
            <person name="Morowitz M.J."/>
            <person name="Banfield J.F."/>
        </authorList>
    </citation>
    <scope>NUCLEOTIDE SEQUENCE [LARGE SCALE GENOMIC DNA]</scope>
    <source>
        <strain evidence="9">S2_009_000_R2_77</strain>
    </source>
</reference>
<feature type="transmembrane region" description="Helical" evidence="7">
    <location>
        <begin position="126"/>
        <end position="148"/>
    </location>
</feature>
<dbReference type="Gene3D" id="1.10.3720.10">
    <property type="entry name" value="MetI-like"/>
    <property type="match status" value="1"/>
</dbReference>
<dbReference type="SUPFAM" id="SSF161098">
    <property type="entry name" value="MetI-like"/>
    <property type="match status" value="1"/>
</dbReference>
<evidence type="ECO:0000256" key="7">
    <source>
        <dbReference type="RuleBase" id="RU363032"/>
    </source>
</evidence>
<dbReference type="RefSeq" id="WP_273229519.1">
    <property type="nucleotide sequence ID" value="NZ_QFOH01000004.1"/>
</dbReference>
<dbReference type="PANTHER" id="PTHR30151">
    <property type="entry name" value="ALKANE SULFONATE ABC TRANSPORTER-RELATED, MEMBRANE SUBUNIT"/>
    <property type="match status" value="1"/>
</dbReference>
<dbReference type="GO" id="GO:0005886">
    <property type="term" value="C:plasma membrane"/>
    <property type="evidence" value="ECO:0007669"/>
    <property type="project" value="UniProtKB-SubCell"/>
</dbReference>
<evidence type="ECO:0000313" key="10">
    <source>
        <dbReference type="Proteomes" id="UP000249198"/>
    </source>
</evidence>
<evidence type="ECO:0000313" key="9">
    <source>
        <dbReference type="EMBL" id="PZP25845.1"/>
    </source>
</evidence>
<organism evidence="9 10">
    <name type="scientific">Pseudomonas kuykendallii</name>
    <dbReference type="NCBI Taxonomy" id="1007099"/>
    <lineage>
        <taxon>Bacteria</taxon>
        <taxon>Pseudomonadati</taxon>
        <taxon>Pseudomonadota</taxon>
        <taxon>Gammaproteobacteria</taxon>
        <taxon>Pseudomonadales</taxon>
        <taxon>Pseudomonadaceae</taxon>
        <taxon>Pseudomonas</taxon>
    </lineage>
</organism>
<dbReference type="InterPro" id="IPR035906">
    <property type="entry name" value="MetI-like_sf"/>
</dbReference>
<keyword evidence="2 7" id="KW-0813">Transport</keyword>
<evidence type="ECO:0000256" key="1">
    <source>
        <dbReference type="ARBA" id="ARBA00004651"/>
    </source>
</evidence>
<comment type="subcellular location">
    <subcellularLocation>
        <location evidence="1 7">Cell membrane</location>
        <topology evidence="1 7">Multi-pass membrane protein</topology>
    </subcellularLocation>
</comment>
<feature type="transmembrane region" description="Helical" evidence="7">
    <location>
        <begin position="221"/>
        <end position="243"/>
    </location>
</feature>
<gene>
    <name evidence="9" type="ORF">DI599_04315</name>
</gene>
<dbReference type="GO" id="GO:0055085">
    <property type="term" value="P:transmembrane transport"/>
    <property type="evidence" value="ECO:0007669"/>
    <property type="project" value="InterPro"/>
</dbReference>
<evidence type="ECO:0000259" key="8">
    <source>
        <dbReference type="PROSITE" id="PS50928"/>
    </source>
</evidence>
<keyword evidence="5 7" id="KW-1133">Transmembrane helix</keyword>
<dbReference type="PANTHER" id="PTHR30151:SF20">
    <property type="entry name" value="ABC TRANSPORTER PERMEASE PROTEIN HI_0355-RELATED"/>
    <property type="match status" value="1"/>
</dbReference>
<accession>A0A2W5D1E4</accession>
<evidence type="ECO:0000256" key="2">
    <source>
        <dbReference type="ARBA" id="ARBA00022448"/>
    </source>
</evidence>
<feature type="transmembrane region" description="Helical" evidence="7">
    <location>
        <begin position="178"/>
        <end position="201"/>
    </location>
</feature>
<keyword evidence="6 7" id="KW-0472">Membrane</keyword>
<protein>
    <submittedName>
        <fullName evidence="9">ABC transporter permease</fullName>
    </submittedName>
</protein>
<dbReference type="Proteomes" id="UP000249198">
    <property type="component" value="Unassembled WGS sequence"/>
</dbReference>
<feature type="transmembrane region" description="Helical" evidence="7">
    <location>
        <begin position="98"/>
        <end position="120"/>
    </location>
</feature>
<dbReference type="EMBL" id="QFOH01000004">
    <property type="protein sequence ID" value="PZP25845.1"/>
    <property type="molecule type" value="Genomic_DNA"/>
</dbReference>
<evidence type="ECO:0000256" key="6">
    <source>
        <dbReference type="ARBA" id="ARBA00023136"/>
    </source>
</evidence>
<feature type="domain" description="ABC transmembrane type-1" evidence="8">
    <location>
        <begin position="60"/>
        <end position="239"/>
    </location>
</feature>
<keyword evidence="4 7" id="KW-0812">Transmembrane</keyword>
<feature type="transmembrane region" description="Helical" evidence="7">
    <location>
        <begin position="69"/>
        <end position="91"/>
    </location>
</feature>
<comment type="caution">
    <text evidence="9">The sequence shown here is derived from an EMBL/GenBank/DDBJ whole genome shotgun (WGS) entry which is preliminary data.</text>
</comment>
<dbReference type="Pfam" id="PF00528">
    <property type="entry name" value="BPD_transp_1"/>
    <property type="match status" value="1"/>
</dbReference>
<evidence type="ECO:0000256" key="4">
    <source>
        <dbReference type="ARBA" id="ARBA00022692"/>
    </source>
</evidence>
<evidence type="ECO:0000256" key="3">
    <source>
        <dbReference type="ARBA" id="ARBA00022475"/>
    </source>
</evidence>
<sequence length="255" mass="27443">MSKSRKSSIENLMPWATTLVLLVLWQIVSSALGSASLMLPAPTDIAKSIFEHYDVIWPNALQTLYTTGLGFAFAVVFGMLFGLAIGASPLIYRGFYPLLIAFNAVPKVALVPIFVLWFGIGAVPAMVTAFSLAVFPIIVNVATGLSTIDPEMEDVMRSLGAKRLDILTKIGIPRMTPYLFASLKISITLAFVGSVLSETIASNEGIGFLMQAASSRFDVPLVFAGLIVIAAMAVIAYQACVLIEGRFTRWATRGK</sequence>
<dbReference type="CDD" id="cd06261">
    <property type="entry name" value="TM_PBP2"/>
    <property type="match status" value="1"/>
</dbReference>
<dbReference type="InterPro" id="IPR000515">
    <property type="entry name" value="MetI-like"/>
</dbReference>
<comment type="similarity">
    <text evidence="7">Belongs to the binding-protein-dependent transport system permease family.</text>
</comment>
<proteinExistence type="inferred from homology"/>
<dbReference type="PROSITE" id="PS50928">
    <property type="entry name" value="ABC_TM1"/>
    <property type="match status" value="1"/>
</dbReference>